<dbReference type="AlphaFoldDB" id="A0A6P7SYQ8"/>
<dbReference type="InterPro" id="IPR029055">
    <property type="entry name" value="Ntn_hydrolases_N"/>
</dbReference>
<evidence type="ECO:0000256" key="7">
    <source>
        <dbReference type="PIRSR" id="PIRSR600246-1"/>
    </source>
</evidence>
<dbReference type="PANTHER" id="PTHR10188">
    <property type="entry name" value="L-ASPARAGINASE"/>
    <property type="match status" value="1"/>
</dbReference>
<keyword evidence="3" id="KW-0645">Protease</keyword>
<dbReference type="SUPFAM" id="SSF56235">
    <property type="entry name" value="N-terminal nucleophile aminohydrolases (Ntn hydrolases)"/>
    <property type="match status" value="1"/>
</dbReference>
<organism evidence="9 10">
    <name type="scientific">Octopus sinensis</name>
    <name type="common">East Asian common octopus</name>
    <dbReference type="NCBI Taxonomy" id="2607531"/>
    <lineage>
        <taxon>Eukaryota</taxon>
        <taxon>Metazoa</taxon>
        <taxon>Spiralia</taxon>
        <taxon>Lophotrochozoa</taxon>
        <taxon>Mollusca</taxon>
        <taxon>Cephalopoda</taxon>
        <taxon>Coleoidea</taxon>
        <taxon>Octopodiformes</taxon>
        <taxon>Octopoda</taxon>
        <taxon>Incirrata</taxon>
        <taxon>Octopodidae</taxon>
        <taxon>Octopus</taxon>
    </lineage>
</organism>
<dbReference type="Proteomes" id="UP000515154">
    <property type="component" value="Linkage group LG11"/>
</dbReference>
<feature type="binding site" evidence="8">
    <location>
        <begin position="226"/>
        <end position="229"/>
    </location>
    <ligand>
        <name>substrate</name>
    </ligand>
</feature>
<dbReference type="Pfam" id="PF01112">
    <property type="entry name" value="Asparaginase_2"/>
    <property type="match status" value="1"/>
</dbReference>
<evidence type="ECO:0000256" key="2">
    <source>
        <dbReference type="ARBA" id="ARBA00010872"/>
    </source>
</evidence>
<comment type="catalytic activity">
    <reaction evidence="6">
        <text>L-asparagine + H2O = L-aspartate + NH4(+)</text>
        <dbReference type="Rhea" id="RHEA:21016"/>
        <dbReference type="ChEBI" id="CHEBI:15377"/>
        <dbReference type="ChEBI" id="CHEBI:28938"/>
        <dbReference type="ChEBI" id="CHEBI:29991"/>
        <dbReference type="ChEBI" id="CHEBI:58048"/>
        <dbReference type="EC" id="3.5.1.1"/>
    </reaction>
</comment>
<evidence type="ECO:0000313" key="9">
    <source>
        <dbReference type="Proteomes" id="UP000515154"/>
    </source>
</evidence>
<dbReference type="RefSeq" id="XP_029642921.1">
    <property type="nucleotide sequence ID" value="XM_029787061.2"/>
</dbReference>
<dbReference type="CDD" id="cd04702">
    <property type="entry name" value="ASRGL1_like"/>
    <property type="match status" value="1"/>
</dbReference>
<evidence type="ECO:0000313" key="10">
    <source>
        <dbReference type="RefSeq" id="XP_029642921.1"/>
    </source>
</evidence>
<accession>A0A6P7SYQ8</accession>
<evidence type="ECO:0000256" key="4">
    <source>
        <dbReference type="ARBA" id="ARBA00022801"/>
    </source>
</evidence>
<dbReference type="InterPro" id="IPR000246">
    <property type="entry name" value="Peptidase_T2"/>
</dbReference>
<sequence length="316" mass="33277">MNDIKPIIAIHGGAWAIPDDMSERSVEGVKLAANLGFMKLKQNGSAIDAVVTAVTSLENDPVFDAGTGSVLNSIGEVEMDAMIMEGSALNSGAVACVQNIANPIQLAQIVMERTDHVLLVGKGANAFAEEHGVSTVPTEVLVTESAKKEWQTYMEFKSTIKNLFQSSKQVEGHNTVGAVALDKFGNLACGTSTGGITAKRLGRVGDSPIIGSGGYADNNIGAVSTTGHGEAISKVCLAKHIIHLLEQGFDPDAAAKEAINFMLNRVNGCGGAIVLNKMGQAAVNFSTERMAWAWQNELALHFGLNPTEHFTEVSIV</sequence>
<dbReference type="Gene3D" id="3.60.20.30">
    <property type="entry name" value="(Glycosyl)asparaginase"/>
    <property type="match status" value="1"/>
</dbReference>
<dbReference type="GO" id="GO:0006508">
    <property type="term" value="P:proteolysis"/>
    <property type="evidence" value="ECO:0007669"/>
    <property type="project" value="UniProtKB-KW"/>
</dbReference>
<evidence type="ECO:0000256" key="3">
    <source>
        <dbReference type="ARBA" id="ARBA00022670"/>
    </source>
</evidence>
<feature type="binding site" evidence="8">
    <location>
        <begin position="203"/>
        <end position="206"/>
    </location>
    <ligand>
        <name>substrate</name>
    </ligand>
</feature>
<evidence type="ECO:0000256" key="5">
    <source>
        <dbReference type="ARBA" id="ARBA00022813"/>
    </source>
</evidence>
<dbReference type="GO" id="GO:0008798">
    <property type="term" value="F:beta-aspartyl-peptidase activity"/>
    <property type="evidence" value="ECO:0007669"/>
    <property type="project" value="UniProtKB-EC"/>
</dbReference>
<evidence type="ECO:0000256" key="1">
    <source>
        <dbReference type="ARBA" id="ARBA00000306"/>
    </source>
</evidence>
<dbReference type="GO" id="GO:0033345">
    <property type="term" value="P:L-asparagine catabolic process via L-aspartate"/>
    <property type="evidence" value="ECO:0007669"/>
    <property type="project" value="TreeGrafter"/>
</dbReference>
<comment type="similarity">
    <text evidence="2">Belongs to the Ntn-hydrolase family.</text>
</comment>
<dbReference type="GO" id="GO:0004067">
    <property type="term" value="F:asparaginase activity"/>
    <property type="evidence" value="ECO:0007669"/>
    <property type="project" value="UniProtKB-EC"/>
</dbReference>
<name>A0A6P7SYQ8_9MOLL</name>
<evidence type="ECO:0000256" key="6">
    <source>
        <dbReference type="ARBA" id="ARBA00049366"/>
    </source>
</evidence>
<evidence type="ECO:0000313" key="11">
    <source>
        <dbReference type="RefSeq" id="XP_036363078.1"/>
    </source>
</evidence>
<dbReference type="InterPro" id="IPR033844">
    <property type="entry name" value="ASRGL1_meta"/>
</dbReference>
<reference evidence="10 11" key="1">
    <citation type="submission" date="2025-08" db="UniProtKB">
        <authorList>
            <consortium name="RefSeq"/>
        </authorList>
    </citation>
    <scope>IDENTIFICATION</scope>
</reference>
<dbReference type="GO" id="GO:0005737">
    <property type="term" value="C:cytoplasm"/>
    <property type="evidence" value="ECO:0007669"/>
    <property type="project" value="TreeGrafter"/>
</dbReference>
<dbReference type="FunFam" id="3.60.20.30:FF:000001">
    <property type="entry name" value="Isoaspartyl peptidase/L-asparaginase"/>
    <property type="match status" value="1"/>
</dbReference>
<protein>
    <submittedName>
        <fullName evidence="10 11">Isoaspartyl peptidase/L-asparaginase</fullName>
    </submittedName>
</protein>
<gene>
    <name evidence="10 11" type="primary">LOC115217384</name>
</gene>
<dbReference type="PANTHER" id="PTHR10188:SF43">
    <property type="entry name" value="ASPARAGINASE (EUROFUNG)"/>
    <property type="match status" value="1"/>
</dbReference>
<feature type="active site" description="Nucleophile" evidence="7">
    <location>
        <position position="175"/>
    </location>
</feature>
<dbReference type="RefSeq" id="XP_036363078.1">
    <property type="nucleotide sequence ID" value="XM_036507185.1"/>
</dbReference>
<keyword evidence="4" id="KW-0378">Hydrolase</keyword>
<comment type="catalytic activity">
    <reaction evidence="1">
        <text>Cleavage of a beta-linked Asp residue from the N-terminus of a polypeptide.</text>
        <dbReference type="EC" id="3.4.19.5"/>
    </reaction>
</comment>
<evidence type="ECO:0000256" key="8">
    <source>
        <dbReference type="PIRSR" id="PIRSR600246-2"/>
    </source>
</evidence>
<keyword evidence="9" id="KW-1185">Reference proteome</keyword>
<proteinExistence type="inferred from homology"/>
<keyword evidence="5" id="KW-0068">Autocatalytic cleavage</keyword>
<dbReference type="KEGG" id="osn:115217384"/>